<dbReference type="InterPro" id="IPR027383">
    <property type="entry name" value="Znf_put"/>
</dbReference>
<dbReference type="Pfam" id="PF13490">
    <property type="entry name" value="zf-HC2"/>
    <property type="match status" value="1"/>
</dbReference>
<name>A0A2S9QS55_9MICO</name>
<feature type="domain" description="RNA polymerase sigma-70 region 2" evidence="8">
    <location>
        <begin position="90"/>
        <end position="153"/>
    </location>
</feature>
<feature type="compositionally biased region" description="Basic and acidic residues" evidence="6">
    <location>
        <begin position="7"/>
        <end position="20"/>
    </location>
</feature>
<feature type="compositionally biased region" description="Acidic residues" evidence="6">
    <location>
        <begin position="439"/>
        <end position="457"/>
    </location>
</feature>
<dbReference type="Pfam" id="PF04542">
    <property type="entry name" value="Sigma70_r2"/>
    <property type="match status" value="1"/>
</dbReference>
<dbReference type="GO" id="GO:0006352">
    <property type="term" value="P:DNA-templated transcription initiation"/>
    <property type="evidence" value="ECO:0007669"/>
    <property type="project" value="InterPro"/>
</dbReference>
<feature type="compositionally biased region" description="Low complexity" evidence="6">
    <location>
        <begin position="375"/>
        <end position="397"/>
    </location>
</feature>
<dbReference type="InterPro" id="IPR039425">
    <property type="entry name" value="RNA_pol_sigma-70-like"/>
</dbReference>
<dbReference type="InterPro" id="IPR013324">
    <property type="entry name" value="RNA_pol_sigma_r3/r4-like"/>
</dbReference>
<keyword evidence="7" id="KW-0472">Membrane</keyword>
<keyword evidence="3" id="KW-0731">Sigma factor</keyword>
<dbReference type="GO" id="GO:0003677">
    <property type="term" value="F:DNA binding"/>
    <property type="evidence" value="ECO:0007669"/>
    <property type="project" value="UniProtKB-KW"/>
</dbReference>
<sequence>MFSGGARGERPQRRTQRREAGSGMSSGDRETADGGRSTPAPFDAPAHASHDHGRTAPDGTPPAPDADDEAELLLAARSGDRAAFAELWRRHAAVAERVVRPFARSDAEDVVSEAFESLWEQLQRGVGPQQAFRPYLLRVARNIAARRYREQQWQLTNVELDGEPTAASDEPVLRAEEHSEIVAAFRALPERWQRVLWLSEVDDAPRARVAEQLELSPNAVSVTLRRAREGLRLSWLRHKLPPADVASHPEVAEALPRYVRGSLPRPRARTLDAHLRDCPECTALRDELRREDRRLGGRRGLLVLLAAALPLSPGLLPIPGGATAAHAAVGLRPLRATALLGGAAAASVGIAALIVSLAFPDPLPGSAPGPSSVSEPARPAPGGAGPGSARAAEPSPATDAPADGDGSPSALPHGAGPSQDSGAPGSDAQPGNDGTPATEEPDPDPGPEPGPDPEPDPDPGSPPATLTVQARDTRGGSVAPRLVGTAEPGSAVAVTLGEHRLDVHADTGGAWQADLASLPLPVGAHTAVVSQAALPGEPPQRVSFSLSAPEAELSAWPEDPGAPGVFPPFVVGFSGIPGASVCARPSTRLWTPIELDAEGRASTPLFYAWPFRSFGFGYCDGDRLGPASSLPTVTSAAAPAG</sequence>
<dbReference type="InterPro" id="IPR013325">
    <property type="entry name" value="RNA_pol_sigma_r2"/>
</dbReference>
<keyword evidence="4" id="KW-0238">DNA-binding</keyword>
<dbReference type="PANTHER" id="PTHR43133">
    <property type="entry name" value="RNA POLYMERASE ECF-TYPE SIGMA FACTO"/>
    <property type="match status" value="1"/>
</dbReference>
<dbReference type="InterPro" id="IPR013249">
    <property type="entry name" value="RNA_pol_sigma70_r4_t2"/>
</dbReference>
<comment type="caution">
    <text evidence="11">The sequence shown here is derived from an EMBL/GenBank/DDBJ whole genome shotgun (WGS) entry which is preliminary data.</text>
</comment>
<evidence type="ECO:0000256" key="4">
    <source>
        <dbReference type="ARBA" id="ARBA00023125"/>
    </source>
</evidence>
<evidence type="ECO:0000256" key="7">
    <source>
        <dbReference type="SAM" id="Phobius"/>
    </source>
</evidence>
<feature type="region of interest" description="Disordered" evidence="6">
    <location>
        <begin position="1"/>
        <end position="67"/>
    </location>
</feature>
<evidence type="ECO:0008006" key="13">
    <source>
        <dbReference type="Google" id="ProtNLM"/>
    </source>
</evidence>
<evidence type="ECO:0000259" key="9">
    <source>
        <dbReference type="Pfam" id="PF08281"/>
    </source>
</evidence>
<keyword evidence="12" id="KW-1185">Reference proteome</keyword>
<evidence type="ECO:0000259" key="8">
    <source>
        <dbReference type="Pfam" id="PF04542"/>
    </source>
</evidence>
<evidence type="ECO:0000256" key="3">
    <source>
        <dbReference type="ARBA" id="ARBA00023082"/>
    </source>
</evidence>
<keyword evidence="7" id="KW-1133">Transmembrane helix</keyword>
<feature type="transmembrane region" description="Helical" evidence="7">
    <location>
        <begin position="338"/>
        <end position="359"/>
    </location>
</feature>
<evidence type="ECO:0000256" key="6">
    <source>
        <dbReference type="SAM" id="MobiDB-lite"/>
    </source>
</evidence>
<dbReference type="SUPFAM" id="SSF88659">
    <property type="entry name" value="Sigma3 and sigma4 domains of RNA polymerase sigma factors"/>
    <property type="match status" value="1"/>
</dbReference>
<dbReference type="GO" id="GO:0016987">
    <property type="term" value="F:sigma factor activity"/>
    <property type="evidence" value="ECO:0007669"/>
    <property type="project" value="UniProtKB-KW"/>
</dbReference>
<dbReference type="PANTHER" id="PTHR43133:SF8">
    <property type="entry name" value="RNA POLYMERASE SIGMA FACTOR HI_1459-RELATED"/>
    <property type="match status" value="1"/>
</dbReference>
<dbReference type="InterPro" id="IPR036388">
    <property type="entry name" value="WH-like_DNA-bd_sf"/>
</dbReference>
<proteinExistence type="inferred from homology"/>
<evidence type="ECO:0000313" key="11">
    <source>
        <dbReference type="EMBL" id="PRI12408.1"/>
    </source>
</evidence>
<dbReference type="InterPro" id="IPR014284">
    <property type="entry name" value="RNA_pol_sigma-70_dom"/>
</dbReference>
<dbReference type="Gene3D" id="2.60.40.10">
    <property type="entry name" value="Immunoglobulins"/>
    <property type="match status" value="1"/>
</dbReference>
<dbReference type="InterPro" id="IPR007627">
    <property type="entry name" value="RNA_pol_sigma70_r2"/>
</dbReference>
<evidence type="ECO:0000256" key="5">
    <source>
        <dbReference type="ARBA" id="ARBA00023163"/>
    </source>
</evidence>
<feature type="region of interest" description="Disordered" evidence="6">
    <location>
        <begin position="365"/>
        <end position="484"/>
    </location>
</feature>
<keyword evidence="7" id="KW-0812">Transmembrane</keyword>
<gene>
    <name evidence="11" type="ORF">B4915_01700</name>
</gene>
<dbReference type="InterPro" id="IPR013783">
    <property type="entry name" value="Ig-like_fold"/>
</dbReference>
<feature type="domain" description="Putative zinc-finger" evidence="10">
    <location>
        <begin position="250"/>
        <end position="281"/>
    </location>
</feature>
<reference evidence="11 12" key="1">
    <citation type="journal article" date="2017" name="New Microbes New Infect">
        <title>Genome sequence of 'Leucobacter massiliensis' sp. nov. isolated from human pharynx after travel to the 2014 Hajj.</title>
        <authorList>
            <person name="Leangapichart T."/>
            <person name="Gautret P."/>
            <person name="Nguyen T.T."/>
            <person name="Armstrong N."/>
            <person name="Rolain J.M."/>
        </authorList>
    </citation>
    <scope>NUCLEOTIDE SEQUENCE [LARGE SCALE GENOMIC DNA]</scope>
    <source>
        <strain evidence="11 12">122RC15</strain>
    </source>
</reference>
<evidence type="ECO:0000256" key="2">
    <source>
        <dbReference type="ARBA" id="ARBA00023015"/>
    </source>
</evidence>
<dbReference type="SUPFAM" id="SSF88946">
    <property type="entry name" value="Sigma2 domain of RNA polymerase sigma factors"/>
    <property type="match status" value="1"/>
</dbReference>
<dbReference type="EMBL" id="MWZD01000012">
    <property type="protein sequence ID" value="PRI12408.1"/>
    <property type="molecule type" value="Genomic_DNA"/>
</dbReference>
<keyword evidence="5" id="KW-0804">Transcription</keyword>
<dbReference type="GO" id="GO:0005975">
    <property type="term" value="P:carbohydrate metabolic process"/>
    <property type="evidence" value="ECO:0007669"/>
    <property type="project" value="UniProtKB-ARBA"/>
</dbReference>
<dbReference type="Gene3D" id="1.10.10.1320">
    <property type="entry name" value="Anti-sigma factor, zinc-finger domain"/>
    <property type="match status" value="1"/>
</dbReference>
<dbReference type="Gene3D" id="1.10.10.10">
    <property type="entry name" value="Winged helix-like DNA-binding domain superfamily/Winged helix DNA-binding domain"/>
    <property type="match status" value="1"/>
</dbReference>
<evidence type="ECO:0000256" key="1">
    <source>
        <dbReference type="ARBA" id="ARBA00010641"/>
    </source>
</evidence>
<feature type="domain" description="RNA polymerase sigma factor 70 region 4 type 2" evidence="9">
    <location>
        <begin position="180"/>
        <end position="229"/>
    </location>
</feature>
<feature type="transmembrane region" description="Helical" evidence="7">
    <location>
        <begin position="300"/>
        <end position="318"/>
    </location>
</feature>
<comment type="similarity">
    <text evidence="1">Belongs to the sigma-70 factor family. ECF subfamily.</text>
</comment>
<protein>
    <recommendedName>
        <fullName evidence="13">RNA polymerase sigma-70 region 2 domain-containing protein</fullName>
    </recommendedName>
</protein>
<evidence type="ECO:0000259" key="10">
    <source>
        <dbReference type="Pfam" id="PF13490"/>
    </source>
</evidence>
<organism evidence="11 12">
    <name type="scientific">Leucobacter massiliensis</name>
    <dbReference type="NCBI Taxonomy" id="1686285"/>
    <lineage>
        <taxon>Bacteria</taxon>
        <taxon>Bacillati</taxon>
        <taxon>Actinomycetota</taxon>
        <taxon>Actinomycetes</taxon>
        <taxon>Micrococcales</taxon>
        <taxon>Microbacteriaceae</taxon>
        <taxon>Leucobacter</taxon>
    </lineage>
</organism>
<evidence type="ECO:0000313" key="12">
    <source>
        <dbReference type="Proteomes" id="UP000238650"/>
    </source>
</evidence>
<dbReference type="InterPro" id="IPR041916">
    <property type="entry name" value="Anti_sigma_zinc_sf"/>
</dbReference>
<dbReference type="AlphaFoldDB" id="A0A2S9QS55"/>
<dbReference type="Proteomes" id="UP000238650">
    <property type="component" value="Unassembled WGS sequence"/>
</dbReference>
<dbReference type="Pfam" id="PF08281">
    <property type="entry name" value="Sigma70_r4_2"/>
    <property type="match status" value="1"/>
</dbReference>
<accession>A0A2S9QS55</accession>
<dbReference type="NCBIfam" id="TIGR02937">
    <property type="entry name" value="sigma70-ECF"/>
    <property type="match status" value="1"/>
</dbReference>
<dbReference type="Gene3D" id="1.10.1740.10">
    <property type="match status" value="1"/>
</dbReference>
<dbReference type="OrthoDB" id="4990598at2"/>
<keyword evidence="2" id="KW-0805">Transcription regulation</keyword>